<organism evidence="1 2">
    <name type="scientific">Sagittula salina</name>
    <dbReference type="NCBI Taxonomy" id="2820268"/>
    <lineage>
        <taxon>Bacteria</taxon>
        <taxon>Pseudomonadati</taxon>
        <taxon>Pseudomonadota</taxon>
        <taxon>Alphaproteobacteria</taxon>
        <taxon>Rhodobacterales</taxon>
        <taxon>Roseobacteraceae</taxon>
        <taxon>Sagittula</taxon>
    </lineage>
</organism>
<keyword evidence="2" id="KW-1185">Reference proteome</keyword>
<dbReference type="AlphaFoldDB" id="A0A940MQ85"/>
<gene>
    <name evidence="1" type="ORF">J5474_15255</name>
</gene>
<dbReference type="EMBL" id="JAGISH010000008">
    <property type="protein sequence ID" value="MBP0483840.1"/>
    <property type="molecule type" value="Genomic_DNA"/>
</dbReference>
<evidence type="ECO:0000313" key="1">
    <source>
        <dbReference type="EMBL" id="MBP0483840.1"/>
    </source>
</evidence>
<dbReference type="RefSeq" id="WP_209361777.1">
    <property type="nucleotide sequence ID" value="NZ_JAGISH010000008.1"/>
</dbReference>
<accession>A0A940MQ85</accession>
<name>A0A940MQ85_9RHOB</name>
<dbReference type="Proteomes" id="UP000675940">
    <property type="component" value="Unassembled WGS sequence"/>
</dbReference>
<evidence type="ECO:0000313" key="2">
    <source>
        <dbReference type="Proteomes" id="UP000675940"/>
    </source>
</evidence>
<reference evidence="1" key="1">
    <citation type="submission" date="2021-03" db="EMBL/GenBank/DDBJ databases">
        <title>Sagittula salina sp. nov. strain M10.9X isolated from the marine waste.</title>
        <authorList>
            <person name="Satari L."/>
            <person name="Molina-Menor E."/>
            <person name="Vidal-Verdu A."/>
            <person name="Pascual J."/>
            <person name="Pereto J."/>
            <person name="Porcar M."/>
        </authorList>
    </citation>
    <scope>NUCLEOTIDE SEQUENCE</scope>
    <source>
        <strain evidence="1">M10.9X</strain>
    </source>
</reference>
<comment type="caution">
    <text evidence="1">The sequence shown here is derived from an EMBL/GenBank/DDBJ whole genome shotgun (WGS) entry which is preliminary data.</text>
</comment>
<protein>
    <submittedName>
        <fullName evidence="1">Uncharacterized protein</fullName>
    </submittedName>
</protein>
<sequence>MSLASHKISGDHGHYTITRFLPEAITDFGAQFTTLARAAEIHGPGAKELKQSLKKIGAKPELPWRAVGADIYLVSDIGKVVPT</sequence>
<proteinExistence type="predicted"/>